<keyword evidence="2" id="KW-1185">Reference proteome</keyword>
<accession>A0A0C9TQ97</accession>
<gene>
    <name evidence="1" type="ORF">M422DRAFT_52967</name>
</gene>
<proteinExistence type="predicted"/>
<dbReference type="EMBL" id="KN837229">
    <property type="protein sequence ID" value="KIJ32283.1"/>
    <property type="molecule type" value="Genomic_DNA"/>
</dbReference>
<dbReference type="AlphaFoldDB" id="A0A0C9TQ97"/>
<reference evidence="1 2" key="1">
    <citation type="submission" date="2014-06" db="EMBL/GenBank/DDBJ databases">
        <title>Evolutionary Origins and Diversification of the Mycorrhizal Mutualists.</title>
        <authorList>
            <consortium name="DOE Joint Genome Institute"/>
            <consortium name="Mycorrhizal Genomics Consortium"/>
            <person name="Kohler A."/>
            <person name="Kuo A."/>
            <person name="Nagy L.G."/>
            <person name="Floudas D."/>
            <person name="Copeland A."/>
            <person name="Barry K.W."/>
            <person name="Cichocki N."/>
            <person name="Veneault-Fourrey C."/>
            <person name="LaButti K."/>
            <person name="Lindquist E.A."/>
            <person name="Lipzen A."/>
            <person name="Lundell T."/>
            <person name="Morin E."/>
            <person name="Murat C."/>
            <person name="Riley R."/>
            <person name="Ohm R."/>
            <person name="Sun H."/>
            <person name="Tunlid A."/>
            <person name="Henrissat B."/>
            <person name="Grigoriev I.V."/>
            <person name="Hibbett D.S."/>
            <person name="Martin F."/>
        </authorList>
    </citation>
    <scope>NUCLEOTIDE SEQUENCE [LARGE SCALE GENOMIC DNA]</scope>
    <source>
        <strain evidence="1 2">SS14</strain>
    </source>
</reference>
<dbReference type="Proteomes" id="UP000054279">
    <property type="component" value="Unassembled WGS sequence"/>
</dbReference>
<name>A0A0C9TQ97_SPHS4</name>
<evidence type="ECO:0000313" key="1">
    <source>
        <dbReference type="EMBL" id="KIJ32283.1"/>
    </source>
</evidence>
<protein>
    <submittedName>
        <fullName evidence="1">Uncharacterized protein</fullName>
    </submittedName>
</protein>
<dbReference type="OrthoDB" id="3261422at2759"/>
<evidence type="ECO:0000313" key="2">
    <source>
        <dbReference type="Proteomes" id="UP000054279"/>
    </source>
</evidence>
<organism evidence="1 2">
    <name type="scientific">Sphaerobolus stellatus (strain SS14)</name>
    <dbReference type="NCBI Taxonomy" id="990650"/>
    <lineage>
        <taxon>Eukaryota</taxon>
        <taxon>Fungi</taxon>
        <taxon>Dikarya</taxon>
        <taxon>Basidiomycota</taxon>
        <taxon>Agaricomycotina</taxon>
        <taxon>Agaricomycetes</taxon>
        <taxon>Phallomycetidae</taxon>
        <taxon>Geastrales</taxon>
        <taxon>Sphaerobolaceae</taxon>
        <taxon>Sphaerobolus</taxon>
    </lineage>
</organism>
<sequence length="391" mass="44699">MSNASVSGPPSFPQKVEDIILTAAQVTWLEAQVGPFRQVFTQPTYKKGAGFDWAKQRWVEFQNEFNICKPEPCLPNVSLQINAVWEKKIYQFFKNRKNKLERTSATRSSGPVLPLKAPRADPAAELYVQSLGKEFTRLFNEAMEGLPSTQNVVVRPKLRTKLWAELPPEQQQEWQEKSQNAKQLLIVNADAGETFSITHAPDGPHFQSNHIDYQGQVYEAWQNFALEAHAMQAQKERTKTLLKVDHQGYPRLPPGEASWSQMHYANILKAFFDQLWSPKQITAPWAKLSQNPSKYLRDGSIPPDFKFRDPGIMSLFEVATLYDHTLQRQARGEHLDIFIHQAPSPKRRTRKAKIQQLLDNRNYDSDIDEGDVSSELTGVEELEQALQQNTA</sequence>
<dbReference type="HOGENOM" id="CLU_706305_0_0_1"/>